<sequence length="580" mass="65321">MAIMRPDIDPDDIPYDSERIVYRALKEQLGNDFVVLHSYPWLRPDRDGALREGEADFIVLHQNKGMLVLEVKGGELRYQNAIWQRKKKHGYEPITDPFKQARASMHYLVDRIEKQTTGDVCGHHYSYGHAVVFPHDNYTGAIPPGAEESLILSRRQMETMDVAIEKAMASWPQRETPLTNHQWRRMATALLPEFKLFRPIAGSASDVFEQIQEMTDEQIELLAGLYEENNRVYVSGVAGSGKTQLAFDRAVHLAKNDLRTLFICFNRHLADHLRRSLNGHSDKGLLDKRLKIAHFHQLAREIIEDAGIEWDPPDASSDLAKFFVDDVPDLIEQAAYLAMEEGEEVQYDAIVMDEAQDFHSRWWEVLQCALLKNAEEGTLFAFADPVQRLWEWAPATPPVAFQTKYSLRRNCRNSRWIARTSTTIAKTDAKFFKRSPLGGKPAISTVPTLAAMKGIACKTIENLIAQHDIKPSQLVLIGPRGLENGSLADVSEIAGVALTTDTRAWNRNEGILVTTARSFKGLEADVVVVYDLDGISKGFSLVDLYVACTRARSHVHFLATGKEMLADIKAAIQSAEKELV</sequence>
<dbReference type="PANTHER" id="PTHR11070:SF2">
    <property type="entry name" value="ATP-DEPENDENT DNA HELICASE SRS2"/>
    <property type="match status" value="1"/>
</dbReference>
<dbReference type="PANTHER" id="PTHR11070">
    <property type="entry name" value="UVRD / RECB / PCRA DNA HELICASE FAMILY MEMBER"/>
    <property type="match status" value="1"/>
</dbReference>
<feature type="domain" description="NERD" evidence="2">
    <location>
        <begin position="15"/>
        <end position="133"/>
    </location>
</feature>
<keyword evidence="3" id="KW-0067">ATP-binding</keyword>
<protein>
    <recommendedName>
        <fullName evidence="1">DNA 3'-5' helicase II</fullName>
    </recommendedName>
</protein>
<evidence type="ECO:0000259" key="2">
    <source>
        <dbReference type="Pfam" id="PF08378"/>
    </source>
</evidence>
<dbReference type="GO" id="GO:0005524">
    <property type="term" value="F:ATP binding"/>
    <property type="evidence" value="ECO:0007669"/>
    <property type="project" value="InterPro"/>
</dbReference>
<organism evidence="3 4">
    <name type="scientific">Novipirellula herctigrandis</name>
    <dbReference type="NCBI Taxonomy" id="2527986"/>
    <lineage>
        <taxon>Bacteria</taxon>
        <taxon>Pseudomonadati</taxon>
        <taxon>Planctomycetota</taxon>
        <taxon>Planctomycetia</taxon>
        <taxon>Pirellulales</taxon>
        <taxon>Pirellulaceae</taxon>
        <taxon>Novipirellula</taxon>
    </lineage>
</organism>
<dbReference type="OrthoDB" id="9787585at2"/>
<dbReference type="GO" id="GO:0003677">
    <property type="term" value="F:DNA binding"/>
    <property type="evidence" value="ECO:0007669"/>
    <property type="project" value="InterPro"/>
</dbReference>
<name>A0A5C5YZT9_9BACT</name>
<dbReference type="GO" id="GO:0000725">
    <property type="term" value="P:recombinational repair"/>
    <property type="evidence" value="ECO:0007669"/>
    <property type="project" value="TreeGrafter"/>
</dbReference>
<comment type="caution">
    <text evidence="3">The sequence shown here is derived from an EMBL/GenBank/DDBJ whole genome shotgun (WGS) entry which is preliminary data.</text>
</comment>
<proteinExistence type="predicted"/>
<keyword evidence="3" id="KW-0347">Helicase</keyword>
<dbReference type="RefSeq" id="WP_146395806.1">
    <property type="nucleotide sequence ID" value="NZ_SJPJ01000001.1"/>
</dbReference>
<evidence type="ECO:0000256" key="1">
    <source>
        <dbReference type="ARBA" id="ARBA00034923"/>
    </source>
</evidence>
<dbReference type="Pfam" id="PF08378">
    <property type="entry name" value="NERD"/>
    <property type="match status" value="1"/>
</dbReference>
<dbReference type="Proteomes" id="UP000315010">
    <property type="component" value="Unassembled WGS sequence"/>
</dbReference>
<evidence type="ECO:0000313" key="3">
    <source>
        <dbReference type="EMBL" id="TWT80638.1"/>
    </source>
</evidence>
<reference evidence="3 4" key="1">
    <citation type="submission" date="2019-02" db="EMBL/GenBank/DDBJ databases">
        <title>Deep-cultivation of Planctomycetes and their phenomic and genomic characterization uncovers novel biology.</title>
        <authorList>
            <person name="Wiegand S."/>
            <person name="Jogler M."/>
            <person name="Boedeker C."/>
            <person name="Pinto D."/>
            <person name="Vollmers J."/>
            <person name="Rivas-Marin E."/>
            <person name="Kohn T."/>
            <person name="Peeters S.H."/>
            <person name="Heuer A."/>
            <person name="Rast P."/>
            <person name="Oberbeckmann S."/>
            <person name="Bunk B."/>
            <person name="Jeske O."/>
            <person name="Meyerdierks A."/>
            <person name="Storesund J.E."/>
            <person name="Kallscheuer N."/>
            <person name="Luecker S."/>
            <person name="Lage O.M."/>
            <person name="Pohl T."/>
            <person name="Merkel B.J."/>
            <person name="Hornburger P."/>
            <person name="Mueller R.-W."/>
            <person name="Bruemmer F."/>
            <person name="Labrenz M."/>
            <person name="Spormann A.M."/>
            <person name="Op Den Camp H."/>
            <person name="Overmann J."/>
            <person name="Amann R."/>
            <person name="Jetten M.S.M."/>
            <person name="Mascher T."/>
            <person name="Medema M.H."/>
            <person name="Devos D.P."/>
            <person name="Kaster A.-K."/>
            <person name="Ovreas L."/>
            <person name="Rohde M."/>
            <person name="Galperin M.Y."/>
            <person name="Jogler C."/>
        </authorList>
    </citation>
    <scope>NUCLEOTIDE SEQUENCE [LARGE SCALE GENOMIC DNA]</scope>
    <source>
        <strain evidence="3 4">CA13</strain>
    </source>
</reference>
<accession>A0A5C5YZT9</accession>
<dbReference type="Pfam" id="PF13245">
    <property type="entry name" value="AAA_19"/>
    <property type="match status" value="1"/>
</dbReference>
<gene>
    <name evidence="3" type="ORF">CA13_20830</name>
</gene>
<dbReference type="InterPro" id="IPR027417">
    <property type="entry name" value="P-loop_NTPase"/>
</dbReference>
<keyword evidence="4" id="KW-1185">Reference proteome</keyword>
<dbReference type="SUPFAM" id="SSF52540">
    <property type="entry name" value="P-loop containing nucleoside triphosphate hydrolases"/>
    <property type="match status" value="1"/>
</dbReference>
<dbReference type="EMBL" id="SJPJ01000001">
    <property type="protein sequence ID" value="TWT80638.1"/>
    <property type="molecule type" value="Genomic_DNA"/>
</dbReference>
<dbReference type="Gene3D" id="3.40.50.300">
    <property type="entry name" value="P-loop containing nucleotide triphosphate hydrolases"/>
    <property type="match status" value="2"/>
</dbReference>
<dbReference type="AlphaFoldDB" id="A0A5C5YZT9"/>
<keyword evidence="3" id="KW-0547">Nucleotide-binding</keyword>
<dbReference type="GO" id="GO:0043138">
    <property type="term" value="F:3'-5' DNA helicase activity"/>
    <property type="evidence" value="ECO:0007669"/>
    <property type="project" value="TreeGrafter"/>
</dbReference>
<dbReference type="InterPro" id="IPR011528">
    <property type="entry name" value="NERD"/>
</dbReference>
<keyword evidence="3" id="KW-0378">Hydrolase</keyword>
<evidence type="ECO:0000313" key="4">
    <source>
        <dbReference type="Proteomes" id="UP000315010"/>
    </source>
</evidence>
<dbReference type="InterPro" id="IPR000212">
    <property type="entry name" value="DNA_helicase_UvrD/REP"/>
</dbReference>